<evidence type="ECO:0000256" key="3">
    <source>
        <dbReference type="ARBA" id="ARBA00022630"/>
    </source>
</evidence>
<dbReference type="InterPro" id="IPR006091">
    <property type="entry name" value="Acyl-CoA_Oxase/DH_mid-dom"/>
</dbReference>
<feature type="domain" description="Acyl-CoA dehydrogenase/oxidase C-terminal" evidence="6">
    <location>
        <begin position="237"/>
        <end position="368"/>
    </location>
</feature>
<feature type="domain" description="Acyl-CoA dehydrogenase/oxidase N-terminal" evidence="8">
    <location>
        <begin position="6"/>
        <end position="116"/>
    </location>
</feature>
<dbReference type="InterPro" id="IPR009100">
    <property type="entry name" value="AcylCoA_DH/oxidase_NM_dom_sf"/>
</dbReference>
<feature type="domain" description="Acyl-CoA oxidase/dehydrogenase middle" evidence="7">
    <location>
        <begin position="120"/>
        <end position="209"/>
    </location>
</feature>
<keyword evidence="4" id="KW-0274">FAD</keyword>
<dbReference type="Pfam" id="PF02771">
    <property type="entry name" value="Acyl-CoA_dh_N"/>
    <property type="match status" value="1"/>
</dbReference>
<dbReference type="CDD" id="cd00567">
    <property type="entry name" value="ACAD"/>
    <property type="match status" value="1"/>
</dbReference>
<dbReference type="Gene3D" id="2.40.110.10">
    <property type="entry name" value="Butyryl-CoA Dehydrogenase, subunit A, domain 2"/>
    <property type="match status" value="1"/>
</dbReference>
<evidence type="ECO:0000256" key="2">
    <source>
        <dbReference type="ARBA" id="ARBA00009347"/>
    </source>
</evidence>
<accession>A0A0C4YC84</accession>
<reference evidence="9 10" key="1">
    <citation type="journal article" date="2015" name="Genome Announc.">
        <title>Complete Genome Sequence of Cupriavidus basilensis 4G11, Isolated from the Oak Ridge Field Research Center Site.</title>
        <authorList>
            <person name="Ray J."/>
            <person name="Waters R.J."/>
            <person name="Skerker J.M."/>
            <person name="Kuehl J.V."/>
            <person name="Price M.N."/>
            <person name="Huang J."/>
            <person name="Chakraborty R."/>
            <person name="Arkin A.P."/>
            <person name="Deutschbauer A."/>
        </authorList>
    </citation>
    <scope>NUCLEOTIDE SEQUENCE [LARGE SCALE GENOMIC DNA]</scope>
    <source>
        <strain evidence="9">4G11</strain>
    </source>
</reference>
<dbReference type="STRING" id="68895.RR42_s1584"/>
<evidence type="ECO:0000256" key="4">
    <source>
        <dbReference type="ARBA" id="ARBA00022827"/>
    </source>
</evidence>
<dbReference type="InterPro" id="IPR009075">
    <property type="entry name" value="AcylCo_DH/oxidase_C"/>
</dbReference>
<evidence type="ECO:0000313" key="10">
    <source>
        <dbReference type="Proteomes" id="UP000031843"/>
    </source>
</evidence>
<dbReference type="Pfam" id="PF00441">
    <property type="entry name" value="Acyl-CoA_dh_1"/>
    <property type="match status" value="1"/>
</dbReference>
<comment type="cofactor">
    <cofactor evidence="1">
        <name>FAD</name>
        <dbReference type="ChEBI" id="CHEBI:57692"/>
    </cofactor>
</comment>
<gene>
    <name evidence="9" type="ORF">RR42_s1584</name>
</gene>
<dbReference type="GO" id="GO:0003995">
    <property type="term" value="F:acyl-CoA dehydrogenase activity"/>
    <property type="evidence" value="ECO:0007669"/>
    <property type="project" value="TreeGrafter"/>
</dbReference>
<dbReference type="RefSeq" id="WP_043354878.1">
    <property type="nucleotide sequence ID" value="NZ_CP010537.1"/>
</dbReference>
<sequence>MDFSYTDEHIALQDAVRRFCDGEYPAHQRGNPEAPALCAQRWASMAELGLLGLPFDSEVGGSGQGTVELMLVAQELGRCLGGGAWLSSVVLAGQLLDQVGTARQRGRWLPEVASGKCRLALAASESDSRYSLSRVRTRAQASADGWRIEGRKTLVLEGGDANAFIVVARTAGDVADDDGLTLFLVDAKTPGVAVHGFATLDGRQAAHVVLDGVQVGSDAMLGEAGRALPLIEAATDRASAVLCAEAAGALEALIDLTAEHLKTRKQFGTTLARFQVLQHRVADMLIALEQSKSMACAAAMAVDAGEPVQRRRLVSAAKVVVGQAGRQVSQWAIQLHGAMGMTDECRVGHYAKRLLVINQLFGDASHHLQRFAQRP</sequence>
<evidence type="ECO:0000313" key="9">
    <source>
        <dbReference type="EMBL" id="AJG23172.1"/>
    </source>
</evidence>
<evidence type="ECO:0000256" key="5">
    <source>
        <dbReference type="ARBA" id="ARBA00023002"/>
    </source>
</evidence>
<evidence type="ECO:0000256" key="1">
    <source>
        <dbReference type="ARBA" id="ARBA00001974"/>
    </source>
</evidence>
<dbReference type="InterPro" id="IPR046373">
    <property type="entry name" value="Acyl-CoA_Oxase/DH_mid-dom_sf"/>
</dbReference>
<dbReference type="GO" id="GO:0050660">
    <property type="term" value="F:flavin adenine dinucleotide binding"/>
    <property type="evidence" value="ECO:0007669"/>
    <property type="project" value="InterPro"/>
</dbReference>
<keyword evidence="10" id="KW-1185">Reference proteome</keyword>
<keyword evidence="5" id="KW-0560">Oxidoreductase</keyword>
<evidence type="ECO:0000259" key="8">
    <source>
        <dbReference type="Pfam" id="PF02771"/>
    </source>
</evidence>
<comment type="similarity">
    <text evidence="2">Belongs to the acyl-CoA dehydrogenase family.</text>
</comment>
<organism evidence="9 10">
    <name type="scientific">Cupriavidus basilensis</name>
    <dbReference type="NCBI Taxonomy" id="68895"/>
    <lineage>
        <taxon>Bacteria</taxon>
        <taxon>Pseudomonadati</taxon>
        <taxon>Pseudomonadota</taxon>
        <taxon>Betaproteobacteria</taxon>
        <taxon>Burkholderiales</taxon>
        <taxon>Burkholderiaceae</taxon>
        <taxon>Cupriavidus</taxon>
    </lineage>
</organism>
<dbReference type="OrthoDB" id="9770681at2"/>
<dbReference type="Proteomes" id="UP000031843">
    <property type="component" value="Chromosome secondary"/>
</dbReference>
<dbReference type="SUPFAM" id="SSF47203">
    <property type="entry name" value="Acyl-CoA dehydrogenase C-terminal domain-like"/>
    <property type="match status" value="1"/>
</dbReference>
<dbReference type="Pfam" id="PF02770">
    <property type="entry name" value="Acyl-CoA_dh_M"/>
    <property type="match status" value="1"/>
</dbReference>
<dbReference type="EMBL" id="CP010537">
    <property type="protein sequence ID" value="AJG23172.1"/>
    <property type="molecule type" value="Genomic_DNA"/>
</dbReference>
<protein>
    <submittedName>
        <fullName evidence="9">Acyl-CoA dehydrogenase family protein</fullName>
    </submittedName>
</protein>
<proteinExistence type="inferred from homology"/>
<keyword evidence="3" id="KW-0285">Flavoprotein</keyword>
<dbReference type="KEGG" id="cbw:RR42_s1584"/>
<dbReference type="InterPro" id="IPR037069">
    <property type="entry name" value="AcylCoA_DH/ox_N_sf"/>
</dbReference>
<dbReference type="PANTHER" id="PTHR43884">
    <property type="entry name" value="ACYL-COA DEHYDROGENASE"/>
    <property type="match status" value="1"/>
</dbReference>
<dbReference type="SUPFAM" id="SSF56645">
    <property type="entry name" value="Acyl-CoA dehydrogenase NM domain-like"/>
    <property type="match status" value="1"/>
</dbReference>
<dbReference type="InterPro" id="IPR036250">
    <property type="entry name" value="AcylCo_DH-like_C"/>
</dbReference>
<dbReference type="Gene3D" id="1.20.140.10">
    <property type="entry name" value="Butyryl-CoA Dehydrogenase, subunit A, domain 3"/>
    <property type="match status" value="1"/>
</dbReference>
<dbReference type="InterPro" id="IPR013786">
    <property type="entry name" value="AcylCoA_DH/ox_N"/>
</dbReference>
<evidence type="ECO:0000259" key="6">
    <source>
        <dbReference type="Pfam" id="PF00441"/>
    </source>
</evidence>
<evidence type="ECO:0000259" key="7">
    <source>
        <dbReference type="Pfam" id="PF02770"/>
    </source>
</evidence>
<dbReference type="AlphaFoldDB" id="A0A0C4YC84"/>
<dbReference type="Gene3D" id="1.10.540.10">
    <property type="entry name" value="Acyl-CoA dehydrogenase/oxidase, N-terminal domain"/>
    <property type="match status" value="1"/>
</dbReference>
<dbReference type="PANTHER" id="PTHR43884:SF20">
    <property type="entry name" value="ACYL-COA DEHYDROGENASE FADE28"/>
    <property type="match status" value="1"/>
</dbReference>
<name>A0A0C4YC84_9BURK</name>